<dbReference type="AlphaFoldDB" id="A0AAN6RPC3"/>
<keyword evidence="5" id="KW-1015">Disulfide bond</keyword>
<comment type="cofactor">
    <cofactor evidence="1">
        <name>Ca(2+)</name>
        <dbReference type="ChEBI" id="CHEBI:29108"/>
    </cofactor>
</comment>
<dbReference type="InterPro" id="IPR001382">
    <property type="entry name" value="Glyco_hydro_47"/>
</dbReference>
<dbReference type="InterPro" id="IPR036026">
    <property type="entry name" value="Seven-hairpin_glycosidases"/>
</dbReference>
<dbReference type="GO" id="GO:0036503">
    <property type="term" value="P:ERAD pathway"/>
    <property type="evidence" value="ECO:0007669"/>
    <property type="project" value="UniProtKB-ARBA"/>
</dbReference>
<dbReference type="InterPro" id="IPR050749">
    <property type="entry name" value="Glycosyl_Hydrolase_47"/>
</dbReference>
<comment type="caution">
    <text evidence="6">The sequence shown here is derived from an EMBL/GenBank/DDBJ whole genome shotgun (WGS) entry which is preliminary data.</text>
</comment>
<protein>
    <submittedName>
        <fullName evidence="6">Glycoside hydrolase</fullName>
    </submittedName>
</protein>
<dbReference type="GO" id="GO:0005783">
    <property type="term" value="C:endoplasmic reticulum"/>
    <property type="evidence" value="ECO:0007669"/>
    <property type="project" value="TreeGrafter"/>
</dbReference>
<evidence type="ECO:0000256" key="5">
    <source>
        <dbReference type="ARBA" id="ARBA00023157"/>
    </source>
</evidence>
<evidence type="ECO:0000256" key="1">
    <source>
        <dbReference type="ARBA" id="ARBA00001913"/>
    </source>
</evidence>
<dbReference type="GO" id="GO:0005975">
    <property type="term" value="P:carbohydrate metabolic process"/>
    <property type="evidence" value="ECO:0007669"/>
    <property type="project" value="InterPro"/>
</dbReference>
<evidence type="ECO:0000256" key="2">
    <source>
        <dbReference type="ARBA" id="ARBA00004922"/>
    </source>
</evidence>
<dbReference type="SUPFAM" id="SSF48225">
    <property type="entry name" value="Seven-hairpin glycosidases"/>
    <property type="match status" value="1"/>
</dbReference>
<dbReference type="PANTHER" id="PTHR11742">
    <property type="entry name" value="MANNOSYL-OLIGOSACCHARIDE ALPHA-1,2-MANNOSIDASE-RELATED"/>
    <property type="match status" value="1"/>
</dbReference>
<dbReference type="InterPro" id="IPR012341">
    <property type="entry name" value="6hp_glycosidase-like_sf"/>
</dbReference>
<dbReference type="Proteomes" id="UP001303889">
    <property type="component" value="Unassembled WGS sequence"/>
</dbReference>
<dbReference type="PANTHER" id="PTHR11742:SF103">
    <property type="entry name" value="ENDOPLASMIC RETICULUM MANNOSIDASE MNL2-RELATED"/>
    <property type="match status" value="1"/>
</dbReference>
<dbReference type="EMBL" id="MU856223">
    <property type="protein sequence ID" value="KAK3897246.1"/>
    <property type="molecule type" value="Genomic_DNA"/>
</dbReference>
<evidence type="ECO:0000256" key="3">
    <source>
        <dbReference type="ARBA" id="ARBA00007658"/>
    </source>
</evidence>
<comment type="similarity">
    <text evidence="3">Belongs to the glycosyl hydrolase 47 family.</text>
</comment>
<dbReference type="GO" id="GO:0005509">
    <property type="term" value="F:calcium ion binding"/>
    <property type="evidence" value="ECO:0007669"/>
    <property type="project" value="InterPro"/>
</dbReference>
<reference evidence="6" key="1">
    <citation type="journal article" date="2023" name="Mol. Phylogenet. Evol.">
        <title>Genome-scale phylogeny and comparative genomics of the fungal order Sordariales.</title>
        <authorList>
            <person name="Hensen N."/>
            <person name="Bonometti L."/>
            <person name="Westerberg I."/>
            <person name="Brannstrom I.O."/>
            <person name="Guillou S."/>
            <person name="Cros-Aarteil S."/>
            <person name="Calhoun S."/>
            <person name="Haridas S."/>
            <person name="Kuo A."/>
            <person name="Mondo S."/>
            <person name="Pangilinan J."/>
            <person name="Riley R."/>
            <person name="LaButti K."/>
            <person name="Andreopoulos B."/>
            <person name="Lipzen A."/>
            <person name="Chen C."/>
            <person name="Yan M."/>
            <person name="Daum C."/>
            <person name="Ng V."/>
            <person name="Clum A."/>
            <person name="Steindorff A."/>
            <person name="Ohm R.A."/>
            <person name="Martin F."/>
            <person name="Silar P."/>
            <person name="Natvig D.O."/>
            <person name="Lalanne C."/>
            <person name="Gautier V."/>
            <person name="Ament-Velasquez S.L."/>
            <person name="Kruys A."/>
            <person name="Hutchinson M.I."/>
            <person name="Powell A.J."/>
            <person name="Barry K."/>
            <person name="Miller A.N."/>
            <person name="Grigoriev I.V."/>
            <person name="Debuchy R."/>
            <person name="Gladieux P."/>
            <person name="Hiltunen Thoren M."/>
            <person name="Johannesson H."/>
        </authorList>
    </citation>
    <scope>NUCLEOTIDE SEQUENCE</scope>
    <source>
        <strain evidence="6">CBS 103.79</strain>
    </source>
</reference>
<organism evidence="6 7">
    <name type="scientific">Staphylotrichum tortipilum</name>
    <dbReference type="NCBI Taxonomy" id="2831512"/>
    <lineage>
        <taxon>Eukaryota</taxon>
        <taxon>Fungi</taxon>
        <taxon>Dikarya</taxon>
        <taxon>Ascomycota</taxon>
        <taxon>Pezizomycotina</taxon>
        <taxon>Sordariomycetes</taxon>
        <taxon>Sordariomycetidae</taxon>
        <taxon>Sordariales</taxon>
        <taxon>Chaetomiaceae</taxon>
        <taxon>Staphylotrichum</taxon>
    </lineage>
</organism>
<name>A0AAN6RPC3_9PEZI</name>
<dbReference type="GO" id="GO:0016020">
    <property type="term" value="C:membrane"/>
    <property type="evidence" value="ECO:0007669"/>
    <property type="project" value="InterPro"/>
</dbReference>
<gene>
    <name evidence="6" type="ORF">C8A05DRAFT_39206</name>
</gene>
<accession>A0AAN6RPC3</accession>
<evidence type="ECO:0000256" key="4">
    <source>
        <dbReference type="ARBA" id="ARBA00022801"/>
    </source>
</evidence>
<dbReference type="Pfam" id="PF01532">
    <property type="entry name" value="Glyco_hydro_47"/>
    <property type="match status" value="1"/>
</dbReference>
<sequence length="209" mass="23482">MDIKEEVGPPSCALGASMALGSRLFGREQEKHAATRLVEGCTWICNAWGRGAMPSISTLMECPSTDGCSWDEDVWREEVVRAAKDSLVIKDEVRGGSVDAIIEREQLPKGFTTRTRGWYRLEHEAIGGVFVLYRMTGHPDLLESAWDMFTAINRTWSTAVDTPRKHDGTYMLPQAADLLNPSWLGPTLRYFYLVFSDPELVSLDDFVFN</sequence>
<keyword evidence="7" id="KW-1185">Reference proteome</keyword>
<keyword evidence="4 6" id="KW-0378">Hydrolase</keyword>
<reference evidence="6" key="2">
    <citation type="submission" date="2023-05" db="EMBL/GenBank/DDBJ databases">
        <authorList>
            <consortium name="Lawrence Berkeley National Laboratory"/>
            <person name="Steindorff A."/>
            <person name="Hensen N."/>
            <person name="Bonometti L."/>
            <person name="Westerberg I."/>
            <person name="Brannstrom I.O."/>
            <person name="Guillou S."/>
            <person name="Cros-Aarteil S."/>
            <person name="Calhoun S."/>
            <person name="Haridas S."/>
            <person name="Kuo A."/>
            <person name="Mondo S."/>
            <person name="Pangilinan J."/>
            <person name="Riley R."/>
            <person name="Labutti K."/>
            <person name="Andreopoulos B."/>
            <person name="Lipzen A."/>
            <person name="Chen C."/>
            <person name="Yanf M."/>
            <person name="Daum C."/>
            <person name="Ng V."/>
            <person name="Clum A."/>
            <person name="Ohm R."/>
            <person name="Martin F."/>
            <person name="Silar P."/>
            <person name="Natvig D."/>
            <person name="Lalanne C."/>
            <person name="Gautier V."/>
            <person name="Ament-Velasquez S.L."/>
            <person name="Kruys A."/>
            <person name="Hutchinson M.I."/>
            <person name="Powell A.J."/>
            <person name="Barry K."/>
            <person name="Miller A.N."/>
            <person name="Grigoriev I.V."/>
            <person name="Debuchy R."/>
            <person name="Gladieux P."/>
            <person name="Thoren M.H."/>
            <person name="Johannesson H."/>
        </authorList>
    </citation>
    <scope>NUCLEOTIDE SEQUENCE</scope>
    <source>
        <strain evidence="6">CBS 103.79</strain>
    </source>
</reference>
<evidence type="ECO:0000313" key="6">
    <source>
        <dbReference type="EMBL" id="KAK3897246.1"/>
    </source>
</evidence>
<evidence type="ECO:0000313" key="7">
    <source>
        <dbReference type="Proteomes" id="UP001303889"/>
    </source>
</evidence>
<comment type="pathway">
    <text evidence="2">Protein modification; protein glycosylation.</text>
</comment>
<dbReference type="GO" id="GO:0004571">
    <property type="term" value="F:mannosyl-oligosaccharide 1,2-alpha-mannosidase activity"/>
    <property type="evidence" value="ECO:0007669"/>
    <property type="project" value="InterPro"/>
</dbReference>
<dbReference type="Gene3D" id="1.50.10.10">
    <property type="match status" value="1"/>
</dbReference>
<proteinExistence type="inferred from homology"/>